<dbReference type="Gene3D" id="3.40.50.300">
    <property type="entry name" value="P-loop containing nucleotide triphosphate hydrolases"/>
    <property type="match status" value="1"/>
</dbReference>
<dbReference type="GO" id="GO:0016787">
    <property type="term" value="F:hydrolase activity"/>
    <property type="evidence" value="ECO:0007669"/>
    <property type="project" value="UniProtKB-KW"/>
</dbReference>
<evidence type="ECO:0000259" key="2">
    <source>
        <dbReference type="Pfam" id="PF09250"/>
    </source>
</evidence>
<dbReference type="EMBL" id="DF237981">
    <property type="protein sequence ID" value="GAQ92501.1"/>
    <property type="molecule type" value="Genomic_DNA"/>
</dbReference>
<gene>
    <name evidence="4" type="ORF">KFL_010320010</name>
</gene>
<dbReference type="InterPro" id="IPR015330">
    <property type="entry name" value="DNA_primase/pol_bifunc_N"/>
</dbReference>
<dbReference type="InterPro" id="IPR027417">
    <property type="entry name" value="P-loop_NTPase"/>
</dbReference>
<feature type="domain" description="NrS-1 polymerase-like helicase" evidence="3">
    <location>
        <begin position="443"/>
        <end position="553"/>
    </location>
</feature>
<dbReference type="Pfam" id="PF09250">
    <property type="entry name" value="Prim-Pol"/>
    <property type="match status" value="1"/>
</dbReference>
<proteinExistence type="predicted"/>
<dbReference type="Proteomes" id="UP000054558">
    <property type="component" value="Unassembled WGS sequence"/>
</dbReference>
<organism evidence="4 5">
    <name type="scientific">Klebsormidium nitens</name>
    <name type="common">Green alga</name>
    <name type="synonym">Ulothrix nitens</name>
    <dbReference type="NCBI Taxonomy" id="105231"/>
    <lineage>
        <taxon>Eukaryota</taxon>
        <taxon>Viridiplantae</taxon>
        <taxon>Streptophyta</taxon>
        <taxon>Klebsormidiophyceae</taxon>
        <taxon>Klebsormidiales</taxon>
        <taxon>Klebsormidiaceae</taxon>
        <taxon>Klebsormidium</taxon>
    </lineage>
</organism>
<evidence type="ECO:0000259" key="3">
    <source>
        <dbReference type="Pfam" id="PF19263"/>
    </source>
</evidence>
<keyword evidence="1" id="KW-0378">Hydrolase</keyword>
<dbReference type="PANTHER" id="PTHR35372">
    <property type="entry name" value="ATP BINDING PROTEIN-RELATED"/>
    <property type="match status" value="1"/>
</dbReference>
<dbReference type="InterPro" id="IPR051620">
    <property type="entry name" value="ORF904-like_C"/>
</dbReference>
<evidence type="ECO:0000313" key="5">
    <source>
        <dbReference type="Proteomes" id="UP000054558"/>
    </source>
</evidence>
<sequence length="791" mass="89299">MASQLCSLPTNAGLGVRDARPYGAQSIEAVIAGRRPAEDQNVSPIYQRMRISAAIKELSQQGLYGIPLRIDMVNGKKKPQFPNRYEHLMGSVEAWTEHIDEIIASASVHVNAIALLCGISDLFVLDIDAKTVQASEDNPKAGKRDGTELWTALIAEHGDINTMKASTGSGLGLHLYFSNRKTLGLQHRKNFTSLKHLDLTWAIDGRGEDAWFLCLGGECIKKAKRMLGVYFWPDCLPLKIDEDNSRVLQDCQKYICTSNEKDSEAAAKQEVATLLDIVVKVMNHYFGVVTGASRITYTETLFKRDSDNSLKPFKKVLRSGREFAERCETLGLSKVPGRFKNAGAYWRSSSARRQYDKVVFYPSLNEGNPKHFNLFNGLKFEPLKSKLTEEGMRECEAKIPRLLWHIRNILANGCEQSYRYLICWLAHVIQKPHKKTGVALVIRSKQGSGKSALFDFFGIMILGIDLYLYCQDLENVIGSFNAVAANKLLTVFDEVNSWGGAYKSNNRLKSMITQSQGVLNRKGVDAIQVDDFQNIAFTTNEYWPIKKEADDRRYFAMESSDKMIRNKAYFKALFHELNDVETPYVFYQYLSSIDISEWDPQDIPQTAWGERLKGHSVSTSVKMIQGLLESGCFHPYRETWVASADIMLTFESFLDSHRIKDDRKLDKIGSLRDVFGLRDGSRSVNGILATRGWWFPSEPMICKVLTKENMWSEVDWYGQWERSFGHTVDAAGPWMSFMSTNLKIRAAEIERDAKIQGSARVCTTCHKSHVVRVVSEAELPPESPANVASPL</sequence>
<dbReference type="Pfam" id="PF19263">
    <property type="entry name" value="DUF5906"/>
    <property type="match status" value="1"/>
</dbReference>
<dbReference type="OrthoDB" id="103748at2759"/>
<dbReference type="PANTHER" id="PTHR35372:SF2">
    <property type="entry name" value="SF3 HELICASE DOMAIN-CONTAINING PROTEIN"/>
    <property type="match status" value="1"/>
</dbReference>
<dbReference type="SUPFAM" id="SSF56747">
    <property type="entry name" value="Prim-pol domain"/>
    <property type="match status" value="1"/>
</dbReference>
<name>A0A1Y1IT65_KLENI</name>
<accession>A0A1Y1IT65</accession>
<evidence type="ECO:0000256" key="1">
    <source>
        <dbReference type="ARBA" id="ARBA00022801"/>
    </source>
</evidence>
<reference evidence="4 5" key="1">
    <citation type="journal article" date="2014" name="Nat. Commun.">
        <title>Klebsormidium flaccidum genome reveals primary factors for plant terrestrial adaptation.</title>
        <authorList>
            <person name="Hori K."/>
            <person name="Maruyama F."/>
            <person name="Fujisawa T."/>
            <person name="Togashi T."/>
            <person name="Yamamoto N."/>
            <person name="Seo M."/>
            <person name="Sato S."/>
            <person name="Yamada T."/>
            <person name="Mori H."/>
            <person name="Tajima N."/>
            <person name="Moriyama T."/>
            <person name="Ikeuchi M."/>
            <person name="Watanabe M."/>
            <person name="Wada H."/>
            <person name="Kobayashi K."/>
            <person name="Saito M."/>
            <person name="Masuda T."/>
            <person name="Sasaki-Sekimoto Y."/>
            <person name="Mashiguchi K."/>
            <person name="Awai K."/>
            <person name="Shimojima M."/>
            <person name="Masuda S."/>
            <person name="Iwai M."/>
            <person name="Nobusawa T."/>
            <person name="Narise T."/>
            <person name="Kondo S."/>
            <person name="Saito H."/>
            <person name="Sato R."/>
            <person name="Murakawa M."/>
            <person name="Ihara Y."/>
            <person name="Oshima-Yamada Y."/>
            <person name="Ohtaka K."/>
            <person name="Satoh M."/>
            <person name="Sonobe K."/>
            <person name="Ishii M."/>
            <person name="Ohtani R."/>
            <person name="Kanamori-Sato M."/>
            <person name="Honoki R."/>
            <person name="Miyazaki D."/>
            <person name="Mochizuki H."/>
            <person name="Umetsu J."/>
            <person name="Higashi K."/>
            <person name="Shibata D."/>
            <person name="Kamiya Y."/>
            <person name="Sato N."/>
            <person name="Nakamura Y."/>
            <person name="Tabata S."/>
            <person name="Ida S."/>
            <person name="Kurokawa K."/>
            <person name="Ohta H."/>
        </authorList>
    </citation>
    <scope>NUCLEOTIDE SEQUENCE [LARGE SCALE GENOMIC DNA]</scope>
    <source>
        <strain evidence="4 5">NIES-2285</strain>
    </source>
</reference>
<keyword evidence="5" id="KW-1185">Reference proteome</keyword>
<dbReference type="InterPro" id="IPR045455">
    <property type="entry name" value="NrS-1_pol-like_helicase"/>
</dbReference>
<evidence type="ECO:0000313" key="4">
    <source>
        <dbReference type="EMBL" id="GAQ92501.1"/>
    </source>
</evidence>
<feature type="domain" description="DNA primase/polymerase bifunctional N-terminal" evidence="2">
    <location>
        <begin position="93"/>
        <end position="207"/>
    </location>
</feature>
<dbReference type="AlphaFoldDB" id="A0A1Y1IT65"/>
<protein>
    <submittedName>
        <fullName evidence="4">Uncharacterized protein</fullName>
    </submittedName>
</protein>